<evidence type="ECO:0000313" key="2">
    <source>
        <dbReference type="EMBL" id="RFO97001.1"/>
    </source>
</evidence>
<organism evidence="2 3">
    <name type="scientific">Rhodoferax lacus</name>
    <dbReference type="NCBI Taxonomy" id="2184758"/>
    <lineage>
        <taxon>Bacteria</taxon>
        <taxon>Pseudomonadati</taxon>
        <taxon>Pseudomonadota</taxon>
        <taxon>Betaproteobacteria</taxon>
        <taxon>Burkholderiales</taxon>
        <taxon>Comamonadaceae</taxon>
        <taxon>Rhodoferax</taxon>
    </lineage>
</organism>
<keyword evidence="1" id="KW-1133">Transmembrane helix</keyword>
<protein>
    <submittedName>
        <fullName evidence="2">DUF3619 domain-containing protein</fullName>
    </submittedName>
</protein>
<gene>
    <name evidence="2" type="ORF">DIC66_10965</name>
</gene>
<dbReference type="Proteomes" id="UP000260665">
    <property type="component" value="Unassembled WGS sequence"/>
</dbReference>
<comment type="caution">
    <text evidence="2">The sequence shown here is derived from an EMBL/GenBank/DDBJ whole genome shotgun (WGS) entry which is preliminary data.</text>
</comment>
<dbReference type="Pfam" id="PF12279">
    <property type="entry name" value="DUF3619"/>
    <property type="match status" value="1"/>
</dbReference>
<keyword evidence="1" id="KW-0812">Transmembrane</keyword>
<evidence type="ECO:0000313" key="3">
    <source>
        <dbReference type="Proteomes" id="UP000260665"/>
    </source>
</evidence>
<dbReference type="OrthoDB" id="8562153at2"/>
<sequence length="146" mass="15616">MNTHEDNLFQVRADALGKAVSLRLSEGVESMPHDISERLKAARAQAVAKRKIVSVQAVSASSVAFSGGEAAMQSGDSDGGWFNRIASLLPLLALVAGLISIAVLQDDDRSRELAEVDAELLTDDLPPSAFTDPGFAQYLRINQVHQ</sequence>
<dbReference type="RefSeq" id="WP_117177046.1">
    <property type="nucleotide sequence ID" value="NZ_QFZK01000005.1"/>
</dbReference>
<dbReference type="EMBL" id="QFZK01000005">
    <property type="protein sequence ID" value="RFO97001.1"/>
    <property type="molecule type" value="Genomic_DNA"/>
</dbReference>
<evidence type="ECO:0000256" key="1">
    <source>
        <dbReference type="SAM" id="Phobius"/>
    </source>
</evidence>
<keyword evidence="1" id="KW-0472">Membrane</keyword>
<dbReference type="AlphaFoldDB" id="A0A3E1RCP7"/>
<keyword evidence="3" id="KW-1185">Reference proteome</keyword>
<proteinExistence type="predicted"/>
<accession>A0A3E1RCP7</accession>
<name>A0A3E1RCP7_9BURK</name>
<feature type="transmembrane region" description="Helical" evidence="1">
    <location>
        <begin position="81"/>
        <end position="104"/>
    </location>
</feature>
<dbReference type="InterPro" id="IPR022064">
    <property type="entry name" value="DUF3619"/>
</dbReference>
<reference evidence="2 3" key="1">
    <citation type="submission" date="2018-05" db="EMBL/GenBank/DDBJ databases">
        <title>Rhodoferax soyangensis sp.nov., isolated from an oligotrophic freshwater lake.</title>
        <authorList>
            <person name="Park M."/>
        </authorList>
    </citation>
    <scope>NUCLEOTIDE SEQUENCE [LARGE SCALE GENOMIC DNA]</scope>
    <source>
        <strain evidence="2 3">IMCC26218</strain>
    </source>
</reference>